<dbReference type="InterPro" id="IPR029044">
    <property type="entry name" value="Nucleotide-diphossugar_trans"/>
</dbReference>
<name>A0A0F9QAS0_9ZZZZ</name>
<dbReference type="SUPFAM" id="SSF53448">
    <property type="entry name" value="Nucleotide-diphospho-sugar transferases"/>
    <property type="match status" value="1"/>
</dbReference>
<dbReference type="AlphaFoldDB" id="A0A0F9QAS0"/>
<accession>A0A0F9QAS0</accession>
<comment type="caution">
    <text evidence="1">The sequence shown here is derived from an EMBL/GenBank/DDBJ whole genome shotgun (WGS) entry which is preliminary data.</text>
</comment>
<protein>
    <recommendedName>
        <fullName evidence="2">Nucleotide-diphospho-sugar transferase domain-containing protein</fullName>
    </recommendedName>
</protein>
<proteinExistence type="predicted"/>
<evidence type="ECO:0000313" key="1">
    <source>
        <dbReference type="EMBL" id="KKN41065.1"/>
    </source>
</evidence>
<sequence length="237" mass="27712">MINLLTANVAPESPRYNLERINTLIDTQIMNSFDVGWLPENVLLVTNFDYDKYGIKAERIEFNPQCLTGSKMYAVRHALKRGDAVWAHDLDAWQNVWFDCPEMLDVAAATYDDRKFNGGSIFWQPAALDLVDTIIEMLEQEQATYEENVLNRVFKKFKHRVTKLNFTYNVGCSNYRQRWGKSDKPIRVAHFHPYNRIAWETHALDRCQIGVKGITDRLERVLRSYYELATELKEVPK</sequence>
<reference evidence="1" key="1">
    <citation type="journal article" date="2015" name="Nature">
        <title>Complex archaea that bridge the gap between prokaryotes and eukaryotes.</title>
        <authorList>
            <person name="Spang A."/>
            <person name="Saw J.H."/>
            <person name="Jorgensen S.L."/>
            <person name="Zaremba-Niedzwiedzka K."/>
            <person name="Martijn J."/>
            <person name="Lind A.E."/>
            <person name="van Eijk R."/>
            <person name="Schleper C."/>
            <person name="Guy L."/>
            <person name="Ettema T.J."/>
        </authorList>
    </citation>
    <scope>NUCLEOTIDE SEQUENCE</scope>
</reference>
<organism evidence="1">
    <name type="scientific">marine sediment metagenome</name>
    <dbReference type="NCBI Taxonomy" id="412755"/>
    <lineage>
        <taxon>unclassified sequences</taxon>
        <taxon>metagenomes</taxon>
        <taxon>ecological metagenomes</taxon>
    </lineage>
</organism>
<gene>
    <name evidence="1" type="ORF">LCGC14_0727150</name>
</gene>
<dbReference type="EMBL" id="LAZR01001670">
    <property type="protein sequence ID" value="KKN41065.1"/>
    <property type="molecule type" value="Genomic_DNA"/>
</dbReference>
<evidence type="ECO:0008006" key="2">
    <source>
        <dbReference type="Google" id="ProtNLM"/>
    </source>
</evidence>